<dbReference type="HOGENOM" id="CLU_1000640_0_0_0"/>
<sequence length="279" mass="32201">MILQIYSKALYSTWVYYAPERILFDAGEGVSLTMSNRIYAVKYVFLTHGHIDHIAGLWSIVNTRNNSMGDREKPLYVFYPKGNKAIEEWLQFIRKTSDDLRFELIDQPVSAGERIFLRQAGGFSRYVVPFKVRHTGSDPCFGYSVIETRKKLKDEYKNLPESEIAKLARTLGSDAITEIYEKKLLTISGDTYGIDPQDAKDSEILVHDCTFLKVSDRKMNAHASIEEVIEIAKQANVEKLILYHISTRYSGKIERYLKNIKFDGNFQLMYVDPESLFTY</sequence>
<dbReference type="EC" id="3.1.26.11" evidence="2"/>
<dbReference type="STRING" id="688269.Theth_1204"/>
<dbReference type="PATRIC" id="fig|688269.3.peg.1240"/>
<evidence type="ECO:0000259" key="1">
    <source>
        <dbReference type="Pfam" id="PF12706"/>
    </source>
</evidence>
<accession>F7YTQ1</accession>
<dbReference type="InterPro" id="IPR001279">
    <property type="entry name" value="Metallo-B-lactamas"/>
</dbReference>
<dbReference type="GO" id="GO:0042781">
    <property type="term" value="F:3'-tRNA processing endoribonuclease activity"/>
    <property type="evidence" value="ECO:0007669"/>
    <property type="project" value="UniProtKB-EC"/>
</dbReference>
<dbReference type="PANTHER" id="PTHR46504">
    <property type="entry name" value="TRNASE Z TRZ1"/>
    <property type="match status" value="1"/>
</dbReference>
<keyword evidence="3" id="KW-1185">Reference proteome</keyword>
<reference evidence="2 3" key="1">
    <citation type="submission" date="2010-11" db="EMBL/GenBank/DDBJ databases">
        <title>The complete genome of Thermotoga thermarum DSM 5069.</title>
        <authorList>
            <consortium name="US DOE Joint Genome Institute (JGI-PGF)"/>
            <person name="Lucas S."/>
            <person name="Copeland A."/>
            <person name="Lapidus A."/>
            <person name="Bruce D."/>
            <person name="Goodwin L."/>
            <person name="Pitluck S."/>
            <person name="Kyrpides N."/>
            <person name="Mavromatis K."/>
            <person name="Ivanova N."/>
            <person name="Zeytun A."/>
            <person name="Brettin T."/>
            <person name="Detter J.C."/>
            <person name="Tapia R."/>
            <person name="Han C."/>
            <person name="Land M."/>
            <person name="Hauser L."/>
            <person name="Markowitz V."/>
            <person name="Cheng J.-F."/>
            <person name="Hugenholtz P."/>
            <person name="Woyke T."/>
            <person name="Wu D."/>
            <person name="Spring S."/>
            <person name="Schroeder M."/>
            <person name="Brambilla E."/>
            <person name="Klenk H.-P."/>
            <person name="Eisen J.A."/>
        </authorList>
    </citation>
    <scope>NUCLEOTIDE SEQUENCE [LARGE SCALE GENOMIC DNA]</scope>
    <source>
        <strain evidence="2 3">DSM 5069</strain>
    </source>
</reference>
<name>F7YTQ1_9THEM</name>
<dbReference type="PANTHER" id="PTHR46504:SF2">
    <property type="entry name" value="TRNASE Z TRZ1"/>
    <property type="match status" value="1"/>
</dbReference>
<proteinExistence type="predicted"/>
<dbReference type="Pfam" id="PF12706">
    <property type="entry name" value="Lactamase_B_2"/>
    <property type="match status" value="1"/>
</dbReference>
<gene>
    <name evidence="2" type="ORF">Theth_1204</name>
</gene>
<dbReference type="eggNOG" id="COG1234">
    <property type="taxonomic scope" value="Bacteria"/>
</dbReference>
<organism evidence="2 3">
    <name type="scientific">Pseudothermotoga thermarum DSM 5069</name>
    <dbReference type="NCBI Taxonomy" id="688269"/>
    <lineage>
        <taxon>Bacteria</taxon>
        <taxon>Thermotogati</taxon>
        <taxon>Thermotogota</taxon>
        <taxon>Thermotogae</taxon>
        <taxon>Thermotogales</taxon>
        <taxon>Thermotogaceae</taxon>
        <taxon>Pseudothermotoga</taxon>
    </lineage>
</organism>
<dbReference type="Gene3D" id="3.60.15.10">
    <property type="entry name" value="Ribonuclease Z/Hydroxyacylglutathione hydrolase-like"/>
    <property type="match status" value="1"/>
</dbReference>
<evidence type="ECO:0000313" key="3">
    <source>
        <dbReference type="Proteomes" id="UP000006804"/>
    </source>
</evidence>
<dbReference type="EMBL" id="CP002351">
    <property type="protein sequence ID" value="AEH51276.1"/>
    <property type="molecule type" value="Genomic_DNA"/>
</dbReference>
<dbReference type="SUPFAM" id="SSF56281">
    <property type="entry name" value="Metallo-hydrolase/oxidoreductase"/>
    <property type="match status" value="1"/>
</dbReference>
<keyword evidence="2" id="KW-0378">Hydrolase</keyword>
<evidence type="ECO:0000313" key="2">
    <source>
        <dbReference type="EMBL" id="AEH51276.1"/>
    </source>
</evidence>
<feature type="domain" description="Metallo-beta-lactamase" evidence="1">
    <location>
        <begin position="21"/>
        <end position="151"/>
    </location>
</feature>
<protein>
    <submittedName>
        <fullName evidence="2">RNAse Z</fullName>
        <ecNumber evidence="2">3.1.26.11</ecNumber>
    </submittedName>
</protein>
<dbReference type="Proteomes" id="UP000006804">
    <property type="component" value="Chromosome"/>
</dbReference>
<dbReference type="RefSeq" id="WP_013932495.1">
    <property type="nucleotide sequence ID" value="NC_015707.1"/>
</dbReference>
<dbReference type="AlphaFoldDB" id="F7YTQ1"/>
<dbReference type="KEGG" id="tta:Theth_1204"/>
<dbReference type="InterPro" id="IPR036866">
    <property type="entry name" value="RibonucZ/Hydroxyglut_hydro"/>
</dbReference>